<dbReference type="STRING" id="5762.D2VGK6"/>
<dbReference type="GeneID" id="8848002"/>
<feature type="transmembrane region" description="Helical" evidence="7">
    <location>
        <begin position="555"/>
        <end position="582"/>
    </location>
</feature>
<proteinExistence type="predicted"/>
<sequence>MVSVLHGTSIRKEQKHRWWMYKLLFLCVVSALALGISLIFSHTNAPILRDASSREYIPDFPSFQRDYYSLNNYYSIESVMDAKNNTNDDEDVLIQYFISINASTSCDFDSVPYNMTCSYLSWNQSGCATDNKYLQLLHCTDLHEAPAVFYILAVLVVLICFYLLGDTAEAYFSPSLIKISNYLNLSPNLAGITLLALGNGAPDLSSIIVGIVANGNTEFGVGEPVGSGTFVTSCVMAGIVLLSDVKGLARRPFIRDVIFYIVSVAYTFYLYIDGRVFIWESIICVLIYVVYVSTVIIGRIVYKRIKARRERLKGLPQKASKLQKTALGQRLIEGSGEGEASNISIPQEQTPSETENDQTSQNPENTHQEVELIDTDAKAVVEEDTGSESEEEEQWAGWRHTFIRNDIFKEVSVKDSKSLDRVATSRYYIPKVGIIESKKTEHVEGEEKEHKYIITDYFQNENSDRKVQEPTDKEGEEKEVKGSKKYVLMFLDSIGWSDMAWYQKITFILFEWVWILLRNLTIPKSEDEEWNKWFAMCIPVFSPLFILILPGYDKFIFLIGGVFPVAVILIIVGSFFSVIIFFTTRRNKPPRYHPIFVVFAFPMCIFWIFIVANELLDVLDAVGLSVGIPTSVLAITVLSWGNSISDMIADIVISKQGYPSMALGAVFAGPMLNLLIGLFVALTFNPIQLTKFCFPLTEDPTVNVSFIFLLISLISSVIVVPAFKFRAPKLYGVYLIGLYLIYLTLALLAALYPPVTKAFTWRAENMCQ</sequence>
<dbReference type="eggNOG" id="KOG2399">
    <property type="taxonomic scope" value="Eukaryota"/>
</dbReference>
<feature type="transmembrane region" description="Helical" evidence="7">
    <location>
        <begin position="278"/>
        <end position="302"/>
    </location>
</feature>
<dbReference type="GO" id="GO:0016020">
    <property type="term" value="C:membrane"/>
    <property type="evidence" value="ECO:0007669"/>
    <property type="project" value="UniProtKB-SubCell"/>
</dbReference>
<evidence type="ECO:0000256" key="5">
    <source>
        <dbReference type="ARBA" id="ARBA00023136"/>
    </source>
</evidence>
<evidence type="ECO:0000259" key="8">
    <source>
        <dbReference type="Pfam" id="PF01699"/>
    </source>
</evidence>
<evidence type="ECO:0000256" key="4">
    <source>
        <dbReference type="ARBA" id="ARBA00022989"/>
    </source>
</evidence>
<feature type="transmembrane region" description="Helical" evidence="7">
    <location>
        <begin position="533"/>
        <end position="549"/>
    </location>
</feature>
<dbReference type="GO" id="GO:0008324">
    <property type="term" value="F:monoatomic cation transmembrane transporter activity"/>
    <property type="evidence" value="ECO:0007669"/>
    <property type="project" value="TreeGrafter"/>
</dbReference>
<feature type="transmembrane region" description="Helical" evidence="7">
    <location>
        <begin position="257"/>
        <end position="272"/>
    </location>
</feature>
<dbReference type="FunCoup" id="D2VGK6">
    <property type="interactions" value="37"/>
</dbReference>
<feature type="transmembrane region" description="Helical" evidence="7">
    <location>
        <begin position="594"/>
        <end position="612"/>
    </location>
</feature>
<keyword evidence="5 7" id="KW-0472">Membrane</keyword>
<reference evidence="9 10" key="1">
    <citation type="journal article" date="2010" name="Cell">
        <title>The genome of Naegleria gruberi illuminates early eukaryotic versatility.</title>
        <authorList>
            <person name="Fritz-Laylin L.K."/>
            <person name="Prochnik S.E."/>
            <person name="Ginger M.L."/>
            <person name="Dacks J.B."/>
            <person name="Carpenter M.L."/>
            <person name="Field M.C."/>
            <person name="Kuo A."/>
            <person name="Paredez A."/>
            <person name="Chapman J."/>
            <person name="Pham J."/>
            <person name="Shu S."/>
            <person name="Neupane R."/>
            <person name="Cipriano M."/>
            <person name="Mancuso J."/>
            <person name="Tu H."/>
            <person name="Salamov A."/>
            <person name="Lindquist E."/>
            <person name="Shapiro H."/>
            <person name="Lucas S."/>
            <person name="Grigoriev I.V."/>
            <person name="Cande W.Z."/>
            <person name="Fulton C."/>
            <person name="Rokhsar D.S."/>
            <person name="Dawson S.C."/>
        </authorList>
    </citation>
    <scope>NUCLEOTIDE SEQUENCE [LARGE SCALE GENOMIC DNA]</scope>
    <source>
        <strain evidence="9 10">NEG-M</strain>
    </source>
</reference>
<dbReference type="OMA" id="IWIMNIA"/>
<dbReference type="InterPro" id="IPR044880">
    <property type="entry name" value="NCX_ion-bd_dom_sf"/>
</dbReference>
<evidence type="ECO:0000256" key="2">
    <source>
        <dbReference type="ARBA" id="ARBA00022448"/>
    </source>
</evidence>
<feature type="transmembrane region" description="Helical" evidence="7">
    <location>
        <begin position="21"/>
        <end position="40"/>
    </location>
</feature>
<dbReference type="OrthoDB" id="407410at2759"/>
<evidence type="ECO:0000313" key="10">
    <source>
        <dbReference type="Proteomes" id="UP000006671"/>
    </source>
</evidence>
<comment type="subcellular location">
    <subcellularLocation>
        <location evidence="1">Membrane</location>
        <topology evidence="1">Multi-pass membrane protein</topology>
    </subcellularLocation>
</comment>
<evidence type="ECO:0000256" key="6">
    <source>
        <dbReference type="SAM" id="MobiDB-lite"/>
    </source>
</evidence>
<feature type="domain" description="Sodium/calcium exchanger membrane region" evidence="8">
    <location>
        <begin position="155"/>
        <end position="296"/>
    </location>
</feature>
<feature type="transmembrane region" description="Helical" evidence="7">
    <location>
        <begin position="661"/>
        <end position="684"/>
    </location>
</feature>
<keyword evidence="4 7" id="KW-1133">Transmembrane helix</keyword>
<feature type="compositionally biased region" description="Polar residues" evidence="6">
    <location>
        <begin position="341"/>
        <end position="365"/>
    </location>
</feature>
<keyword evidence="2" id="KW-0813">Transport</keyword>
<evidence type="ECO:0000256" key="1">
    <source>
        <dbReference type="ARBA" id="ARBA00004141"/>
    </source>
</evidence>
<dbReference type="InterPro" id="IPR051359">
    <property type="entry name" value="CaCA_antiporter"/>
</dbReference>
<dbReference type="Proteomes" id="UP000006671">
    <property type="component" value="Unassembled WGS sequence"/>
</dbReference>
<keyword evidence="3 7" id="KW-0812">Transmembrane</keyword>
<dbReference type="InParanoid" id="D2VGK6"/>
<feature type="domain" description="Sodium/calcium exchanger membrane region" evidence="8">
    <location>
        <begin position="598"/>
        <end position="747"/>
    </location>
</feature>
<dbReference type="Pfam" id="PF01699">
    <property type="entry name" value="Na_Ca_ex"/>
    <property type="match status" value="2"/>
</dbReference>
<organism evidence="10">
    <name type="scientific">Naegleria gruberi</name>
    <name type="common">Amoeba</name>
    <dbReference type="NCBI Taxonomy" id="5762"/>
    <lineage>
        <taxon>Eukaryota</taxon>
        <taxon>Discoba</taxon>
        <taxon>Heterolobosea</taxon>
        <taxon>Tetramitia</taxon>
        <taxon>Eutetramitia</taxon>
        <taxon>Vahlkampfiidae</taxon>
        <taxon>Naegleria</taxon>
    </lineage>
</organism>
<gene>
    <name evidence="9" type="ORF">NAEGRDRAFT_68012</name>
</gene>
<dbReference type="KEGG" id="ngr:NAEGRDRAFT_68012"/>
<keyword evidence="10" id="KW-1185">Reference proteome</keyword>
<protein>
    <submittedName>
        <fullName evidence="9">Predicted protein</fullName>
    </submittedName>
</protein>
<feature type="transmembrane region" description="Helical" evidence="7">
    <location>
        <begin position="618"/>
        <end position="640"/>
    </location>
</feature>
<dbReference type="InterPro" id="IPR004837">
    <property type="entry name" value="NaCa_Exmemb"/>
</dbReference>
<dbReference type="AlphaFoldDB" id="D2VGK6"/>
<dbReference type="RefSeq" id="XP_002676826.1">
    <property type="nucleotide sequence ID" value="XM_002676780.1"/>
</dbReference>
<dbReference type="PANTHER" id="PTHR12266">
    <property type="entry name" value="NA+/CA2+ K+ INDEPENDENT EXCHANGER"/>
    <property type="match status" value="1"/>
</dbReference>
<feature type="transmembrane region" description="Helical" evidence="7">
    <location>
        <begin position="147"/>
        <end position="168"/>
    </location>
</feature>
<evidence type="ECO:0000256" key="7">
    <source>
        <dbReference type="SAM" id="Phobius"/>
    </source>
</evidence>
<name>D2VGK6_NAEGR</name>
<dbReference type="Gene3D" id="1.20.1420.30">
    <property type="entry name" value="NCX, central ion-binding region"/>
    <property type="match status" value="2"/>
</dbReference>
<dbReference type="EMBL" id="GG738870">
    <property type="protein sequence ID" value="EFC44082.1"/>
    <property type="molecule type" value="Genomic_DNA"/>
</dbReference>
<evidence type="ECO:0000256" key="3">
    <source>
        <dbReference type="ARBA" id="ARBA00022692"/>
    </source>
</evidence>
<accession>D2VGK6</accession>
<feature type="transmembrane region" description="Helical" evidence="7">
    <location>
        <begin position="730"/>
        <end position="752"/>
    </location>
</feature>
<feature type="transmembrane region" description="Helical" evidence="7">
    <location>
        <begin position="704"/>
        <end position="723"/>
    </location>
</feature>
<dbReference type="VEuPathDB" id="AmoebaDB:NAEGRDRAFT_68012"/>
<feature type="region of interest" description="Disordered" evidence="6">
    <location>
        <begin position="337"/>
        <end position="373"/>
    </location>
</feature>
<dbReference type="PANTHER" id="PTHR12266:SF0">
    <property type="entry name" value="MITOCHONDRIAL SODIUM_CALCIUM EXCHANGER PROTEIN"/>
    <property type="match status" value="1"/>
</dbReference>
<evidence type="ECO:0000313" key="9">
    <source>
        <dbReference type="EMBL" id="EFC44082.1"/>
    </source>
</evidence>